<proteinExistence type="predicted"/>
<evidence type="ECO:0000256" key="1">
    <source>
        <dbReference type="SAM" id="Phobius"/>
    </source>
</evidence>
<reference evidence="3 4" key="1">
    <citation type="submission" date="2015-09" db="EMBL/GenBank/DDBJ databases">
        <authorList>
            <consortium name="Pathogen Informatics"/>
        </authorList>
    </citation>
    <scope>NUCLEOTIDE SEQUENCE [LARGE SCALE GENOMIC DNA]</scope>
    <source>
        <strain evidence="3 4">2789STDY5834855</strain>
    </source>
</reference>
<dbReference type="Gene3D" id="2.30.42.10">
    <property type="match status" value="1"/>
</dbReference>
<feature type="transmembrane region" description="Helical" evidence="1">
    <location>
        <begin position="137"/>
        <end position="159"/>
    </location>
</feature>
<dbReference type="RefSeq" id="WP_055275225.1">
    <property type="nucleotide sequence ID" value="NZ_CYZV01000004.1"/>
</dbReference>
<feature type="transmembrane region" description="Helical" evidence="1">
    <location>
        <begin position="255"/>
        <end position="272"/>
    </location>
</feature>
<feature type="transmembrane region" description="Helical" evidence="1">
    <location>
        <begin position="54"/>
        <end position="79"/>
    </location>
</feature>
<keyword evidence="1" id="KW-1133">Transmembrane helix</keyword>
<dbReference type="Pfam" id="PF17820">
    <property type="entry name" value="PDZ_6"/>
    <property type="match status" value="1"/>
</dbReference>
<sequence length="422" mass="46785">MDLIIHSLQSIAIAIIEPMHLLMILIFGIIFYFKNVRIVSIQKMTLGEGINTPLELTLSQIVLGILAGAIGTVILSVLGVTFSENSGIEFIFMISILSLFYKKKYISYAYSGAILGIIGICLKIISNISGMKLFMNINILSLTTFIGVMYVLEGILIIIDGNRGAIPVFTKKDDKIVGGFSFSRYWPVPIAILMIFSNSASTTDSVYLNVSSWWPIVNRSETLAILATTMIAAIPLYGIMGYGNVTFTQEKKVKALRCGGAILVYGVSIMLIAQLAGINILGEIFAIIYLPLAYELIMRYETNVEKKGECLYVSDDEGIMVLEVTPNSPAYEVGIKRGDKIIEINGQNIQSEVDIFKAAKDTIFNIPIKIKNNSGQVLEYILQPRNKRLGLLLVPKMVKKEDIFEIKPDDLKNIIDELKNKK</sequence>
<dbReference type="InterPro" id="IPR041489">
    <property type="entry name" value="PDZ_6"/>
</dbReference>
<gene>
    <name evidence="3" type="primary">minJ</name>
    <name evidence="3" type="ORF">ERS852470_00470</name>
</gene>
<dbReference type="Proteomes" id="UP000095558">
    <property type="component" value="Unassembled WGS sequence"/>
</dbReference>
<feature type="transmembrane region" description="Helical" evidence="1">
    <location>
        <begin position="108"/>
        <end position="125"/>
    </location>
</feature>
<evidence type="ECO:0000259" key="2">
    <source>
        <dbReference type="PROSITE" id="PS50106"/>
    </source>
</evidence>
<accession>A0A173YVZ6</accession>
<dbReference type="SMART" id="SM00228">
    <property type="entry name" value="PDZ"/>
    <property type="match status" value="1"/>
</dbReference>
<feature type="domain" description="PDZ" evidence="2">
    <location>
        <begin position="295"/>
        <end position="351"/>
    </location>
</feature>
<evidence type="ECO:0000313" key="4">
    <source>
        <dbReference type="Proteomes" id="UP000095558"/>
    </source>
</evidence>
<evidence type="ECO:0000313" key="3">
    <source>
        <dbReference type="EMBL" id="CUN68372.1"/>
    </source>
</evidence>
<name>A0A173YVZ6_9CLOT</name>
<dbReference type="PROSITE" id="PS50106">
    <property type="entry name" value="PDZ"/>
    <property type="match status" value="1"/>
</dbReference>
<dbReference type="AlphaFoldDB" id="A0A173YVZ6"/>
<feature type="transmembrane region" description="Helical" evidence="1">
    <location>
        <begin position="12"/>
        <end position="33"/>
    </location>
</feature>
<dbReference type="OrthoDB" id="198399at2"/>
<dbReference type="SUPFAM" id="SSF50156">
    <property type="entry name" value="PDZ domain-like"/>
    <property type="match status" value="1"/>
</dbReference>
<feature type="transmembrane region" description="Helical" evidence="1">
    <location>
        <begin position="223"/>
        <end position="243"/>
    </location>
</feature>
<protein>
    <submittedName>
        <fullName evidence="3">Membrane protein</fullName>
    </submittedName>
</protein>
<keyword evidence="1" id="KW-0812">Transmembrane</keyword>
<organism evidence="3 4">
    <name type="scientific">Clostridium disporicum</name>
    <dbReference type="NCBI Taxonomy" id="84024"/>
    <lineage>
        <taxon>Bacteria</taxon>
        <taxon>Bacillati</taxon>
        <taxon>Bacillota</taxon>
        <taxon>Clostridia</taxon>
        <taxon>Eubacteriales</taxon>
        <taxon>Clostridiaceae</taxon>
        <taxon>Clostridium</taxon>
    </lineage>
</organism>
<dbReference type="InterPro" id="IPR036034">
    <property type="entry name" value="PDZ_sf"/>
</dbReference>
<dbReference type="InterPro" id="IPR001478">
    <property type="entry name" value="PDZ"/>
</dbReference>
<dbReference type="EMBL" id="CYZV01000004">
    <property type="protein sequence ID" value="CUN68372.1"/>
    <property type="molecule type" value="Genomic_DNA"/>
</dbReference>
<keyword evidence="1" id="KW-0472">Membrane</keyword>